<reference evidence="1" key="1">
    <citation type="submission" date="2019-07" db="EMBL/GenBank/DDBJ databases">
        <title>Genomic Encyclopedia of Type Strains, Phase IV (KMG-IV): sequencing the most valuable type-strain genomes for metagenomic binning, comparative biology and taxonomic classification.</title>
        <authorList>
            <person name="Goeker M."/>
        </authorList>
    </citation>
    <scope>NUCLEOTIDE SEQUENCE</scope>
    <source>
        <strain evidence="1">DSM 44596</strain>
    </source>
</reference>
<name>A0A652YPH2_NOCGL</name>
<evidence type="ECO:0000313" key="1">
    <source>
        <dbReference type="EMBL" id="TYQ04013.1"/>
    </source>
</evidence>
<sequence length="38" mass="4030">MFKILTAVAIGAAVAVAVPKLWQLAGERSNTQVHQVNP</sequence>
<gene>
    <name evidence="1" type="ORF">FNL38_104386</name>
</gene>
<accession>A0A652YPH2</accession>
<proteinExistence type="predicted"/>
<comment type="caution">
    <text evidence="1">The sequence shown here is derived from an EMBL/GenBank/DDBJ whole genome shotgun (WGS) entry which is preliminary data.</text>
</comment>
<organism evidence="1">
    <name type="scientific">Nocardia globerula</name>
    <dbReference type="NCBI Taxonomy" id="1818"/>
    <lineage>
        <taxon>Bacteria</taxon>
        <taxon>Bacillati</taxon>
        <taxon>Actinomycetota</taxon>
        <taxon>Actinomycetes</taxon>
        <taxon>Mycobacteriales</taxon>
        <taxon>Nocardiaceae</taxon>
        <taxon>Nocardia</taxon>
    </lineage>
</organism>
<dbReference type="EMBL" id="VNIQ01000004">
    <property type="protein sequence ID" value="TYQ04013.1"/>
    <property type="molecule type" value="Genomic_DNA"/>
</dbReference>
<dbReference type="AlphaFoldDB" id="A0A652YPH2"/>
<protein>
    <submittedName>
        <fullName evidence="1">Uncharacterized protein</fullName>
    </submittedName>
</protein>